<evidence type="ECO:0000256" key="1">
    <source>
        <dbReference type="SAM" id="MobiDB-lite"/>
    </source>
</evidence>
<reference evidence="2 3" key="1">
    <citation type="journal article" date="2009" name="Nat. Genet.">
        <title>The genome of the cucumber, Cucumis sativus L.</title>
        <authorList>
            <person name="Huang S."/>
            <person name="Li R."/>
            <person name="Zhang Z."/>
            <person name="Li L."/>
            <person name="Gu X."/>
            <person name="Fan W."/>
            <person name="Lucas W.J."/>
            <person name="Wang X."/>
            <person name="Xie B."/>
            <person name="Ni P."/>
            <person name="Ren Y."/>
            <person name="Zhu H."/>
            <person name="Li J."/>
            <person name="Lin K."/>
            <person name="Jin W."/>
            <person name="Fei Z."/>
            <person name="Li G."/>
            <person name="Staub J."/>
            <person name="Kilian A."/>
            <person name="van der Vossen E.A."/>
            <person name="Wu Y."/>
            <person name="Guo J."/>
            <person name="He J."/>
            <person name="Jia Z."/>
            <person name="Ren Y."/>
            <person name="Tian G."/>
            <person name="Lu Y."/>
            <person name="Ruan J."/>
            <person name="Qian W."/>
            <person name="Wang M."/>
            <person name="Huang Q."/>
            <person name="Li B."/>
            <person name="Xuan Z."/>
            <person name="Cao J."/>
            <person name="Asan"/>
            <person name="Wu Z."/>
            <person name="Zhang J."/>
            <person name="Cai Q."/>
            <person name="Bai Y."/>
            <person name="Zhao B."/>
            <person name="Han Y."/>
            <person name="Li Y."/>
            <person name="Li X."/>
            <person name="Wang S."/>
            <person name="Shi Q."/>
            <person name="Liu S."/>
            <person name="Cho W.K."/>
            <person name="Kim J.Y."/>
            <person name="Xu Y."/>
            <person name="Heller-Uszynska K."/>
            <person name="Miao H."/>
            <person name="Cheng Z."/>
            <person name="Zhang S."/>
            <person name="Wu J."/>
            <person name="Yang Y."/>
            <person name="Kang H."/>
            <person name="Li M."/>
            <person name="Liang H."/>
            <person name="Ren X."/>
            <person name="Shi Z."/>
            <person name="Wen M."/>
            <person name="Jian M."/>
            <person name="Yang H."/>
            <person name="Zhang G."/>
            <person name="Yang Z."/>
            <person name="Chen R."/>
            <person name="Liu S."/>
            <person name="Li J."/>
            <person name="Ma L."/>
            <person name="Liu H."/>
            <person name="Zhou Y."/>
            <person name="Zhao J."/>
            <person name="Fang X."/>
            <person name="Li G."/>
            <person name="Fang L."/>
            <person name="Li Y."/>
            <person name="Liu D."/>
            <person name="Zheng H."/>
            <person name="Zhang Y."/>
            <person name="Qin N."/>
            <person name="Li Z."/>
            <person name="Yang G."/>
            <person name="Yang S."/>
            <person name="Bolund L."/>
            <person name="Kristiansen K."/>
            <person name="Zheng H."/>
            <person name="Li S."/>
            <person name="Zhang X."/>
            <person name="Yang H."/>
            <person name="Wang J."/>
            <person name="Sun R."/>
            <person name="Zhang B."/>
            <person name="Jiang S."/>
            <person name="Wang J."/>
            <person name="Du Y."/>
            <person name="Li S."/>
        </authorList>
    </citation>
    <scope>NUCLEOTIDE SEQUENCE [LARGE SCALE GENOMIC DNA]</scope>
    <source>
        <strain evidence="3">cv. 9930</strain>
    </source>
</reference>
<protein>
    <submittedName>
        <fullName evidence="2">Uncharacterized protein</fullName>
    </submittedName>
</protein>
<reference evidence="2 3" key="2">
    <citation type="journal article" date="2009" name="PLoS ONE">
        <title>An integrated genetic and cytogenetic map of the cucumber genome.</title>
        <authorList>
            <person name="Ren Y."/>
            <person name="Zhang Z."/>
            <person name="Liu J."/>
            <person name="Staub J.E."/>
            <person name="Han Y."/>
            <person name="Cheng Z."/>
            <person name="Li X."/>
            <person name="Lu J."/>
            <person name="Miao H."/>
            <person name="Kang H."/>
            <person name="Xie B."/>
            <person name="Gu X."/>
            <person name="Wang X."/>
            <person name="Du Y."/>
            <person name="Jin W."/>
            <person name="Huang S."/>
        </authorList>
    </citation>
    <scope>NUCLEOTIDE SEQUENCE [LARGE SCALE GENOMIC DNA]</scope>
    <source>
        <strain evidence="3">cv. 9930</strain>
    </source>
</reference>
<name>A0A0A0KM20_CUCSA</name>
<dbReference type="Gramene" id="KGN50705">
    <property type="protein sequence ID" value="KGN50705"/>
    <property type="gene ID" value="Csa_5G218220"/>
</dbReference>
<gene>
    <name evidence="2" type="ORF">Csa_5G218220</name>
</gene>
<reference evidence="2 3" key="4">
    <citation type="journal article" date="2011" name="BMC Genomics">
        <title>RNA-Seq improves annotation of protein-coding genes in the cucumber genome.</title>
        <authorList>
            <person name="Li Z."/>
            <person name="Zhang Z."/>
            <person name="Yan P."/>
            <person name="Huang S."/>
            <person name="Fei Z."/>
            <person name="Lin K."/>
        </authorList>
    </citation>
    <scope>NUCLEOTIDE SEQUENCE [LARGE SCALE GENOMIC DNA]</scope>
    <source>
        <strain evidence="3">cv. 9930</strain>
    </source>
</reference>
<organism evidence="2 3">
    <name type="scientific">Cucumis sativus</name>
    <name type="common">Cucumber</name>
    <dbReference type="NCBI Taxonomy" id="3659"/>
    <lineage>
        <taxon>Eukaryota</taxon>
        <taxon>Viridiplantae</taxon>
        <taxon>Streptophyta</taxon>
        <taxon>Embryophyta</taxon>
        <taxon>Tracheophyta</taxon>
        <taxon>Spermatophyta</taxon>
        <taxon>Magnoliopsida</taxon>
        <taxon>eudicotyledons</taxon>
        <taxon>Gunneridae</taxon>
        <taxon>Pentapetalae</taxon>
        <taxon>rosids</taxon>
        <taxon>fabids</taxon>
        <taxon>Cucurbitales</taxon>
        <taxon>Cucurbitaceae</taxon>
        <taxon>Benincaseae</taxon>
        <taxon>Cucumis</taxon>
    </lineage>
</organism>
<sequence>MTDDKQKPQSFLQGTMTNNEGKGCPTNTNDDMMEDVERRTWRRNEHDNFHVDSFGCRGFMSKG</sequence>
<dbReference type="AlphaFoldDB" id="A0A0A0KM20"/>
<dbReference type="EMBL" id="CM002926">
    <property type="protein sequence ID" value="KGN50705.1"/>
    <property type="molecule type" value="Genomic_DNA"/>
</dbReference>
<feature type="region of interest" description="Disordered" evidence="1">
    <location>
        <begin position="1"/>
        <end position="31"/>
    </location>
</feature>
<evidence type="ECO:0000313" key="2">
    <source>
        <dbReference type="EMBL" id="KGN50705.1"/>
    </source>
</evidence>
<accession>A0A0A0KM20</accession>
<feature type="compositionally biased region" description="Polar residues" evidence="1">
    <location>
        <begin position="8"/>
        <end position="30"/>
    </location>
</feature>
<reference evidence="2 3" key="3">
    <citation type="journal article" date="2010" name="BMC Genomics">
        <title>Transcriptome sequencing and comparative analysis of cucumber flowers with different sex types.</title>
        <authorList>
            <person name="Guo S."/>
            <person name="Zheng Y."/>
            <person name="Joung J.G."/>
            <person name="Liu S."/>
            <person name="Zhang Z."/>
            <person name="Crasta O.R."/>
            <person name="Sobral B.W."/>
            <person name="Xu Y."/>
            <person name="Huang S."/>
            <person name="Fei Z."/>
        </authorList>
    </citation>
    <scope>NUCLEOTIDE SEQUENCE [LARGE SCALE GENOMIC DNA]</scope>
    <source>
        <strain evidence="3">cv. 9930</strain>
    </source>
</reference>
<proteinExistence type="predicted"/>
<evidence type="ECO:0000313" key="3">
    <source>
        <dbReference type="Proteomes" id="UP000029981"/>
    </source>
</evidence>
<keyword evidence="3" id="KW-1185">Reference proteome</keyword>
<dbReference type="Proteomes" id="UP000029981">
    <property type="component" value="Chromosome 5"/>
</dbReference>